<dbReference type="EMBL" id="MFBD01000040">
    <property type="protein sequence ID" value="OGD88032.1"/>
    <property type="molecule type" value="Genomic_DNA"/>
</dbReference>
<keyword evidence="4 6" id="KW-1133">Transmembrane helix</keyword>
<feature type="transmembrane region" description="Helical" evidence="6">
    <location>
        <begin position="33"/>
        <end position="50"/>
    </location>
</feature>
<feature type="transmembrane region" description="Helical" evidence="6">
    <location>
        <begin position="57"/>
        <end position="79"/>
    </location>
</feature>
<dbReference type="GO" id="GO:0051301">
    <property type="term" value="P:cell division"/>
    <property type="evidence" value="ECO:0007669"/>
    <property type="project" value="InterPro"/>
</dbReference>
<feature type="transmembrane region" description="Helical" evidence="6">
    <location>
        <begin position="247"/>
        <end position="273"/>
    </location>
</feature>
<proteinExistence type="predicted"/>
<protein>
    <submittedName>
        <fullName evidence="7">Rod shape-determining protein RodA</fullName>
    </submittedName>
</protein>
<evidence type="ECO:0000256" key="2">
    <source>
        <dbReference type="ARBA" id="ARBA00022692"/>
    </source>
</evidence>
<evidence type="ECO:0000256" key="5">
    <source>
        <dbReference type="ARBA" id="ARBA00023136"/>
    </source>
</evidence>
<dbReference type="InterPro" id="IPR011923">
    <property type="entry name" value="RodA/MrdB"/>
</dbReference>
<dbReference type="STRING" id="1797714.A3D04_03170"/>
<comment type="caution">
    <text evidence="7">The sequence shown here is derived from an EMBL/GenBank/DDBJ whole genome shotgun (WGS) entry which is preliminary data.</text>
</comment>
<accession>A0A1F5G845</accession>
<keyword evidence="5 6" id="KW-0472">Membrane</keyword>
<comment type="subcellular location">
    <subcellularLocation>
        <location evidence="1">Membrane</location>
        <topology evidence="1">Multi-pass membrane protein</topology>
    </subcellularLocation>
</comment>
<evidence type="ECO:0000256" key="1">
    <source>
        <dbReference type="ARBA" id="ARBA00004141"/>
    </source>
</evidence>
<evidence type="ECO:0000256" key="3">
    <source>
        <dbReference type="ARBA" id="ARBA00022960"/>
    </source>
</evidence>
<feature type="transmembrane region" description="Helical" evidence="6">
    <location>
        <begin position="171"/>
        <end position="190"/>
    </location>
</feature>
<dbReference type="InterPro" id="IPR018365">
    <property type="entry name" value="Cell_cycle_FtsW-rel_CS"/>
</dbReference>
<dbReference type="NCBIfam" id="TIGR02210">
    <property type="entry name" value="rodA_shape"/>
    <property type="match status" value="1"/>
</dbReference>
<dbReference type="Pfam" id="PF01098">
    <property type="entry name" value="FTSW_RODA_SPOVE"/>
    <property type="match status" value="1"/>
</dbReference>
<feature type="transmembrane region" description="Helical" evidence="6">
    <location>
        <begin position="285"/>
        <end position="303"/>
    </location>
</feature>
<evidence type="ECO:0000313" key="7">
    <source>
        <dbReference type="EMBL" id="OGD88032.1"/>
    </source>
</evidence>
<keyword evidence="3" id="KW-0133">Cell shape</keyword>
<feature type="transmembrane region" description="Helical" evidence="6">
    <location>
        <begin position="7"/>
        <end position="27"/>
    </location>
</feature>
<gene>
    <name evidence="7" type="ORF">A3D04_03170</name>
</gene>
<dbReference type="GO" id="GO:0032153">
    <property type="term" value="C:cell division site"/>
    <property type="evidence" value="ECO:0007669"/>
    <property type="project" value="TreeGrafter"/>
</dbReference>
<feature type="transmembrane region" description="Helical" evidence="6">
    <location>
        <begin position="147"/>
        <end position="164"/>
    </location>
</feature>
<evidence type="ECO:0000256" key="6">
    <source>
        <dbReference type="SAM" id="Phobius"/>
    </source>
</evidence>
<organism evidence="7 8">
    <name type="scientific">Candidatus Curtissbacteria bacterium RIFCSPHIGHO2_02_FULL_40_16b</name>
    <dbReference type="NCBI Taxonomy" id="1797714"/>
    <lineage>
        <taxon>Bacteria</taxon>
        <taxon>Candidatus Curtissiibacteriota</taxon>
    </lineage>
</organism>
<dbReference type="GO" id="GO:0015648">
    <property type="term" value="F:lipid-linked peptidoglycan transporter activity"/>
    <property type="evidence" value="ECO:0007669"/>
    <property type="project" value="TreeGrafter"/>
</dbReference>
<keyword evidence="2 6" id="KW-0812">Transmembrane</keyword>
<sequence length="349" mass="38835">MRERWDWLYFFQIIALGSLSVLIISAINPVLARNQLLFWAIGLFILFWASKIDYQRWANYAIVFYAVSLVALIALFFIGSPIRGSIRWIDLGFFRFQPAEIAKAATILFLAKFYSHNSAGKLTNLILGFVIILPAIALIFFQPDIGNTFAFFIIWLGIIFAAGLKIKHAIILLAVSAILLFTLFQVLAPYQKERLTTFVNPVSDPLGTGYNIIQSKIAIGSGLIFGKGYGYGSQSQLQFLPEAESDFIFASISEHLGLTGASLILVLFTWLMFRTINFTKSTDRFGQLIIIGMVSYLLVQFLVNVGMNLGLLPVTGITFPLISYGGSSLITNLFILGIVFAIAKKTTNY</sequence>
<dbReference type="PROSITE" id="PS00428">
    <property type="entry name" value="FTSW_RODA_SPOVE"/>
    <property type="match status" value="1"/>
</dbReference>
<evidence type="ECO:0000256" key="4">
    <source>
        <dbReference type="ARBA" id="ARBA00022989"/>
    </source>
</evidence>
<feature type="transmembrane region" description="Helical" evidence="6">
    <location>
        <begin position="323"/>
        <end position="343"/>
    </location>
</feature>
<dbReference type="Proteomes" id="UP000177369">
    <property type="component" value="Unassembled WGS sequence"/>
</dbReference>
<evidence type="ECO:0000313" key="8">
    <source>
        <dbReference type="Proteomes" id="UP000177369"/>
    </source>
</evidence>
<dbReference type="AlphaFoldDB" id="A0A1F5G845"/>
<feature type="transmembrane region" description="Helical" evidence="6">
    <location>
        <begin position="122"/>
        <end position="141"/>
    </location>
</feature>
<dbReference type="GO" id="GO:0005886">
    <property type="term" value="C:plasma membrane"/>
    <property type="evidence" value="ECO:0007669"/>
    <property type="project" value="TreeGrafter"/>
</dbReference>
<feature type="transmembrane region" description="Helical" evidence="6">
    <location>
        <begin position="91"/>
        <end position="110"/>
    </location>
</feature>
<dbReference type="InterPro" id="IPR001182">
    <property type="entry name" value="FtsW/RodA"/>
</dbReference>
<name>A0A1F5G845_9BACT</name>
<dbReference type="GO" id="GO:0008360">
    <property type="term" value="P:regulation of cell shape"/>
    <property type="evidence" value="ECO:0007669"/>
    <property type="project" value="UniProtKB-KW"/>
</dbReference>
<dbReference type="PANTHER" id="PTHR30474">
    <property type="entry name" value="CELL CYCLE PROTEIN"/>
    <property type="match status" value="1"/>
</dbReference>
<reference evidence="7 8" key="1">
    <citation type="journal article" date="2016" name="Nat. Commun.">
        <title>Thousands of microbial genomes shed light on interconnected biogeochemical processes in an aquifer system.</title>
        <authorList>
            <person name="Anantharaman K."/>
            <person name="Brown C.T."/>
            <person name="Hug L.A."/>
            <person name="Sharon I."/>
            <person name="Castelle C.J."/>
            <person name="Probst A.J."/>
            <person name="Thomas B.C."/>
            <person name="Singh A."/>
            <person name="Wilkins M.J."/>
            <person name="Karaoz U."/>
            <person name="Brodie E.L."/>
            <person name="Williams K.H."/>
            <person name="Hubbard S.S."/>
            <person name="Banfield J.F."/>
        </authorList>
    </citation>
    <scope>NUCLEOTIDE SEQUENCE [LARGE SCALE GENOMIC DNA]</scope>
</reference>